<dbReference type="InterPro" id="IPR050129">
    <property type="entry name" value="Zn_alcohol_dh"/>
</dbReference>
<keyword evidence="6" id="KW-1185">Reference proteome</keyword>
<dbReference type="InterPro" id="IPR011032">
    <property type="entry name" value="GroES-like_sf"/>
</dbReference>
<dbReference type="EMBL" id="CP011309">
    <property type="protein sequence ID" value="AKF28405.1"/>
    <property type="molecule type" value="Genomic_DNA"/>
</dbReference>
<dbReference type="SUPFAM" id="SSF51735">
    <property type="entry name" value="NAD(P)-binding Rossmann-fold domains"/>
    <property type="match status" value="1"/>
</dbReference>
<evidence type="ECO:0000313" key="5">
    <source>
        <dbReference type="EMBL" id="AKF28405.1"/>
    </source>
</evidence>
<dbReference type="SUPFAM" id="SSF50129">
    <property type="entry name" value="GroES-like"/>
    <property type="match status" value="1"/>
</dbReference>
<feature type="domain" description="Alcohol dehydrogenase-like C-terminal" evidence="3">
    <location>
        <begin position="187"/>
        <end position="317"/>
    </location>
</feature>
<name>A0A0F6WRJ8_9CORY</name>
<dbReference type="Pfam" id="PF00107">
    <property type="entry name" value="ADH_zinc_N"/>
    <property type="match status" value="1"/>
</dbReference>
<dbReference type="RefSeq" id="WP_003863078.1">
    <property type="nucleotide sequence ID" value="NZ_CP011309.1"/>
</dbReference>
<dbReference type="GO" id="GO:0016491">
    <property type="term" value="F:oxidoreductase activity"/>
    <property type="evidence" value="ECO:0007669"/>
    <property type="project" value="UniProtKB-KW"/>
</dbReference>
<gene>
    <name evidence="5" type="ORF">YH66_13165</name>
</gene>
<dbReference type="Proteomes" id="UP000034037">
    <property type="component" value="Chromosome"/>
</dbReference>
<protein>
    <submittedName>
        <fullName evidence="5">2-deoxy-scyllo-inosamine dehydrogenase</fullName>
    </submittedName>
</protein>
<feature type="domain" description="Alcohol dehydrogenase-like N-terminal" evidence="4">
    <location>
        <begin position="39"/>
        <end position="149"/>
    </location>
</feature>
<evidence type="ECO:0000313" key="6">
    <source>
        <dbReference type="Proteomes" id="UP000034037"/>
    </source>
</evidence>
<evidence type="ECO:0000256" key="1">
    <source>
        <dbReference type="ARBA" id="ARBA00001947"/>
    </source>
</evidence>
<organism evidence="5 6">
    <name type="scientific">[Brevibacterium] flavum</name>
    <dbReference type="NCBI Taxonomy" id="92706"/>
    <lineage>
        <taxon>Bacteria</taxon>
        <taxon>Bacillati</taxon>
        <taxon>Actinomycetota</taxon>
        <taxon>Actinomycetes</taxon>
        <taxon>Mycobacteriales</taxon>
        <taxon>Corynebacteriaceae</taxon>
        <taxon>Corynebacterium</taxon>
    </lineage>
</organism>
<keyword evidence="2" id="KW-0560">Oxidoreductase</keyword>
<dbReference type="Pfam" id="PF08240">
    <property type="entry name" value="ADH_N"/>
    <property type="match status" value="1"/>
</dbReference>
<accession>A0A0F6WRJ8</accession>
<dbReference type="PATRIC" id="fig|92706.3.peg.2754"/>
<dbReference type="PANTHER" id="PTHR43401">
    <property type="entry name" value="L-THREONINE 3-DEHYDROGENASE"/>
    <property type="match status" value="1"/>
</dbReference>
<comment type="cofactor">
    <cofactor evidence="1">
        <name>Zn(2+)</name>
        <dbReference type="ChEBI" id="CHEBI:29105"/>
    </cofactor>
</comment>
<evidence type="ECO:0000259" key="3">
    <source>
        <dbReference type="Pfam" id="PF00107"/>
    </source>
</evidence>
<reference evidence="5 6" key="1">
    <citation type="submission" date="2015-04" db="EMBL/GenBank/DDBJ databases">
        <title>Complete Genome Sequence of Brevibacterium flavum ATCC 15168.</title>
        <authorList>
            <person name="Ahn J."/>
            <person name="Park G."/>
            <person name="Jeon W."/>
            <person name="Jang Y."/>
            <person name="Jang M."/>
            <person name="Lee H."/>
            <person name="Lee H."/>
        </authorList>
    </citation>
    <scope>NUCLEOTIDE SEQUENCE [LARGE SCALE GENOMIC DNA]</scope>
    <source>
        <strain evidence="5 6">ATCC 15168</strain>
    </source>
</reference>
<dbReference type="Gene3D" id="3.90.180.10">
    <property type="entry name" value="Medium-chain alcohol dehydrogenases, catalytic domain"/>
    <property type="match status" value="1"/>
</dbReference>
<dbReference type="Gene3D" id="3.40.50.720">
    <property type="entry name" value="NAD(P)-binding Rossmann-like Domain"/>
    <property type="match status" value="1"/>
</dbReference>
<dbReference type="InterPro" id="IPR013154">
    <property type="entry name" value="ADH-like_N"/>
</dbReference>
<proteinExistence type="predicted"/>
<dbReference type="InterPro" id="IPR013149">
    <property type="entry name" value="ADH-like_C"/>
</dbReference>
<dbReference type="InterPro" id="IPR036291">
    <property type="entry name" value="NAD(P)-bd_dom_sf"/>
</dbReference>
<sequence length="363" mass="38591">MTVAEFTETTTNAKIITAAVTTSKQTIEFQNLLAPTIVPGSARISMAAVTLCGTDAHIWDDDYASELPIIQGHEAAGIITEMDPSDEGNGFNVGDRVVICPMFYCGKCYACSVGRVNACKEMSVYGCYEDGSLVDEQAVPYANLFKIPDSLPLDLAPIVEPISIAMQACKRGRPVSGEKVIVNGAGPIGVLAVRYLKDQGCEVAVTDMVQSRLDLAKHCGADKTFVVDGGFPNAAQAVEVDTWTDGNGPSLIIDATGVPASLAAAIDLVATAGRVVCVGISDRDLVFDMRKLVSKEIDLLGSRNSQNLFPESIALLDKHQDTLRALVTHRFDFENLDEAFTTLTTPNAGVGKIAIDFPGAQNV</sequence>
<evidence type="ECO:0000259" key="4">
    <source>
        <dbReference type="Pfam" id="PF08240"/>
    </source>
</evidence>
<dbReference type="PANTHER" id="PTHR43401:SF2">
    <property type="entry name" value="L-THREONINE 3-DEHYDROGENASE"/>
    <property type="match status" value="1"/>
</dbReference>
<dbReference type="AlphaFoldDB" id="A0A0F6WRJ8"/>
<evidence type="ECO:0000256" key="2">
    <source>
        <dbReference type="ARBA" id="ARBA00023002"/>
    </source>
</evidence>
<dbReference type="HOGENOM" id="CLU_026673_11_0_11"/>